<dbReference type="EMBL" id="CP000816">
    <property type="protein sequence ID" value="ABU82564.1"/>
    <property type="molecule type" value="Genomic_DNA"/>
</dbReference>
<organism evidence="1 2">
    <name type="scientific">Ignicoccus hospitalis (strain KIN4/I / DSM 18386 / JCM 14125)</name>
    <dbReference type="NCBI Taxonomy" id="453591"/>
    <lineage>
        <taxon>Archaea</taxon>
        <taxon>Thermoproteota</taxon>
        <taxon>Thermoprotei</taxon>
        <taxon>Desulfurococcales</taxon>
        <taxon>Desulfurococcaceae</taxon>
        <taxon>Ignicoccus</taxon>
    </lineage>
</organism>
<dbReference type="STRING" id="453591.Igni_1388"/>
<accession>A8ACB2</accession>
<dbReference type="InterPro" id="IPR009927">
    <property type="entry name" value="DUF1464"/>
</dbReference>
<dbReference type="Pfam" id="PF07318">
    <property type="entry name" value="DUF1464"/>
    <property type="match status" value="1"/>
</dbReference>
<dbReference type="OrthoDB" id="381261at2157"/>
<proteinExistence type="predicted"/>
<keyword evidence="2" id="KW-1185">Reference proteome</keyword>
<dbReference type="eggNOG" id="arCOG04329">
    <property type="taxonomic scope" value="Archaea"/>
</dbReference>
<reference evidence="1 2" key="1">
    <citation type="journal article" date="2008" name="Genome Biol.">
        <title>A genomic analysis of the archaeal system Ignicoccus hospitalis-Nanoarchaeum equitans.</title>
        <authorList>
            <person name="Podar M."/>
            <person name="Anderson I."/>
            <person name="Makarova K.S."/>
            <person name="Elkins J.G."/>
            <person name="Ivanova N."/>
            <person name="Wall M.A."/>
            <person name="Lykidis A."/>
            <person name="Mavromatis K."/>
            <person name="Sun H."/>
            <person name="Hudson M.E."/>
            <person name="Chen W."/>
            <person name="Deciu C."/>
            <person name="Hutchison D."/>
            <person name="Eads J.R."/>
            <person name="Anderson A."/>
            <person name="Fernandes F."/>
            <person name="Szeto E."/>
            <person name="Lapidus A."/>
            <person name="Kyrpides N.C."/>
            <person name="Saier M.H.Jr."/>
            <person name="Richardson P.M."/>
            <person name="Rachel R."/>
            <person name="Huber H."/>
            <person name="Eisen J.A."/>
            <person name="Koonin E.V."/>
            <person name="Keller M."/>
            <person name="Stetter K.O."/>
        </authorList>
    </citation>
    <scope>NUCLEOTIDE SEQUENCE [LARGE SCALE GENOMIC DNA]</scope>
    <source>
        <strain evidence="2">KIN4/I / DSM 18386 / JCM 14125</strain>
    </source>
</reference>
<dbReference type="GeneID" id="5562037"/>
<gene>
    <name evidence="1" type="ordered locus">Igni_1388</name>
</gene>
<dbReference type="RefSeq" id="WP_012123528.1">
    <property type="nucleotide sequence ID" value="NC_009776.1"/>
</dbReference>
<dbReference type="Proteomes" id="UP000000262">
    <property type="component" value="Chromosome"/>
</dbReference>
<name>A8ACB2_IGNH4</name>
<evidence type="ECO:0000313" key="1">
    <source>
        <dbReference type="EMBL" id="ABU82564.1"/>
    </source>
</evidence>
<sequence length="265" mass="29175">MPTSAGVDVGTRGIRAVYGRCPHVLGYLEFSKNEIEEALKFLKGIGVKELCLAGGYQWREVKDHEALSRLYDEVVPNAGREETHGLRRLLTAALAYFETTLLPSAGASGEVPEGLLINALDSGTPDKVAKANYLIHNGKRTFTMVDKGCFVSILYVEDGAITKFVSATRGMPGRCSPGLVDAELLLIYKEWPKDKGSILRSGVDERVVEAWLDFYRPTFVGEEVLCPSEACGKYSGALGAFLWCCGKRPKHLFSDSFTRWITLKD</sequence>
<dbReference type="KEGG" id="iho:Igni_1388"/>
<protein>
    <submittedName>
        <fullName evidence="1">Uncharacterized protein</fullName>
    </submittedName>
</protein>
<dbReference type="AlphaFoldDB" id="A8ACB2"/>
<dbReference type="HOGENOM" id="CLU_1048107_0_0_2"/>
<evidence type="ECO:0000313" key="2">
    <source>
        <dbReference type="Proteomes" id="UP000000262"/>
    </source>
</evidence>